<protein>
    <submittedName>
        <fullName evidence="4">KOW domain-containing RNA-binding protein</fullName>
    </submittedName>
</protein>
<evidence type="ECO:0000256" key="3">
    <source>
        <dbReference type="SAM" id="MobiDB-lite"/>
    </source>
</evidence>
<reference evidence="4" key="1">
    <citation type="submission" date="2020-08" db="EMBL/GenBank/DDBJ databases">
        <title>Genome public.</title>
        <authorList>
            <person name="Liu C."/>
            <person name="Sun Q."/>
        </authorList>
    </citation>
    <scope>NUCLEOTIDE SEQUENCE</scope>
    <source>
        <strain evidence="4">NSJ-28</strain>
    </source>
</reference>
<evidence type="ECO:0000313" key="5">
    <source>
        <dbReference type="Proteomes" id="UP000606499"/>
    </source>
</evidence>
<dbReference type="Proteomes" id="UP000606499">
    <property type="component" value="Unassembled WGS sequence"/>
</dbReference>
<evidence type="ECO:0000256" key="1">
    <source>
        <dbReference type="ARBA" id="ARBA00022980"/>
    </source>
</evidence>
<keyword evidence="5" id="KW-1185">Reference proteome</keyword>
<name>A0A923LXG2_9FIRM</name>
<dbReference type="AlphaFoldDB" id="A0A923LXG2"/>
<proteinExistence type="predicted"/>
<gene>
    <name evidence="4" type="ORF">H8S45_09580</name>
</gene>
<dbReference type="EMBL" id="JACOPL010000008">
    <property type="protein sequence ID" value="MBC5725704.1"/>
    <property type="molecule type" value="Genomic_DNA"/>
</dbReference>
<comment type="caution">
    <text evidence="4">The sequence shown here is derived from an EMBL/GenBank/DDBJ whole genome shotgun (WGS) entry which is preliminary data.</text>
</comment>
<evidence type="ECO:0000256" key="2">
    <source>
        <dbReference type="ARBA" id="ARBA00023274"/>
    </source>
</evidence>
<accession>A0A923LXG2</accession>
<dbReference type="RefSeq" id="WP_054326951.1">
    <property type="nucleotide sequence ID" value="NZ_JACOPL010000008.1"/>
</dbReference>
<keyword evidence="1" id="KW-0689">Ribosomal protein</keyword>
<keyword evidence="2" id="KW-0687">Ribonucleoprotein</keyword>
<dbReference type="GO" id="GO:0005840">
    <property type="term" value="C:ribosome"/>
    <property type="evidence" value="ECO:0007669"/>
    <property type="project" value="UniProtKB-KW"/>
</dbReference>
<organism evidence="4 5">
    <name type="scientific">Agathobaculum faecis</name>
    <dbReference type="NCBI Taxonomy" id="2763013"/>
    <lineage>
        <taxon>Bacteria</taxon>
        <taxon>Bacillati</taxon>
        <taxon>Bacillota</taxon>
        <taxon>Clostridia</taxon>
        <taxon>Eubacteriales</taxon>
        <taxon>Butyricicoccaceae</taxon>
        <taxon>Agathobaculum</taxon>
    </lineage>
</organism>
<dbReference type="GO" id="GO:1990904">
    <property type="term" value="C:ribonucleoprotein complex"/>
    <property type="evidence" value="ECO:0007669"/>
    <property type="project" value="UniProtKB-KW"/>
</dbReference>
<feature type="region of interest" description="Disordered" evidence="3">
    <location>
        <begin position="38"/>
        <end position="65"/>
    </location>
</feature>
<evidence type="ECO:0000313" key="4">
    <source>
        <dbReference type="EMBL" id="MBC5725704.1"/>
    </source>
</evidence>
<sequence>MVEAHTADIVLSLTGRDKGRLMLVMAEEGDFLLLANGRARRAESPKRKRRKHVSYQGPSDGRTARKLLESGRLTNSDIRKALSLWTGDEDAN</sequence>
<dbReference type="InterPro" id="IPR041985">
    <property type="entry name" value="Ribosomal_eL14_KOW"/>
</dbReference>
<dbReference type="CDD" id="cd06088">
    <property type="entry name" value="KOW_RPL14"/>
    <property type="match status" value="1"/>
</dbReference>